<comment type="subcellular location">
    <subcellularLocation>
        <location evidence="1">Membrane</location>
        <topology evidence="1">Multi-pass membrane protein</topology>
    </subcellularLocation>
</comment>
<evidence type="ECO:0000259" key="9">
    <source>
        <dbReference type="Pfam" id="PF01529"/>
    </source>
</evidence>
<keyword evidence="6 8" id="KW-0472">Membrane</keyword>
<comment type="caution">
    <text evidence="10">The sequence shown here is derived from an EMBL/GenBank/DDBJ whole genome shotgun (WGS) entry which is preliminary data.</text>
</comment>
<feature type="transmembrane region" description="Helical" evidence="8">
    <location>
        <begin position="349"/>
        <end position="368"/>
    </location>
</feature>
<dbReference type="GO" id="GO:0019706">
    <property type="term" value="F:protein-cysteine S-palmitoyltransferase activity"/>
    <property type="evidence" value="ECO:0007669"/>
    <property type="project" value="UniProtKB-EC"/>
</dbReference>
<dbReference type="SUPFAM" id="SSF48403">
    <property type="entry name" value="Ankyrin repeat"/>
    <property type="match status" value="1"/>
</dbReference>
<protein>
    <recommendedName>
        <fullName evidence="8">Palmitoyltransferase</fullName>
        <ecNumber evidence="8">2.3.1.225</ecNumber>
    </recommendedName>
</protein>
<dbReference type="PANTHER" id="PTHR24161:SF118">
    <property type="entry name" value="PALMITOYLTRANSFERASE"/>
    <property type="match status" value="1"/>
</dbReference>
<feature type="repeat" description="ANK" evidence="7">
    <location>
        <begin position="85"/>
        <end position="117"/>
    </location>
</feature>
<feature type="transmembrane region" description="Helical" evidence="8">
    <location>
        <begin position="288"/>
        <end position="309"/>
    </location>
</feature>
<evidence type="ECO:0000313" key="10">
    <source>
        <dbReference type="EMBL" id="KAK7111113.1"/>
    </source>
</evidence>
<evidence type="ECO:0000256" key="2">
    <source>
        <dbReference type="ARBA" id="ARBA00022692"/>
    </source>
</evidence>
<dbReference type="SMART" id="SM00248">
    <property type="entry name" value="ANK"/>
    <property type="match status" value="4"/>
</dbReference>
<organism evidence="10 11">
    <name type="scientific">Littorina saxatilis</name>
    <dbReference type="NCBI Taxonomy" id="31220"/>
    <lineage>
        <taxon>Eukaryota</taxon>
        <taxon>Metazoa</taxon>
        <taxon>Spiralia</taxon>
        <taxon>Lophotrochozoa</taxon>
        <taxon>Mollusca</taxon>
        <taxon>Gastropoda</taxon>
        <taxon>Caenogastropoda</taxon>
        <taxon>Littorinimorpha</taxon>
        <taxon>Littorinoidea</taxon>
        <taxon>Littorinidae</taxon>
        <taxon>Littorina</taxon>
    </lineage>
</organism>
<dbReference type="AlphaFoldDB" id="A0AAN9BS81"/>
<feature type="transmembrane region" description="Helical" evidence="8">
    <location>
        <begin position="492"/>
        <end position="514"/>
    </location>
</feature>
<reference evidence="10 11" key="1">
    <citation type="submission" date="2024-02" db="EMBL/GenBank/DDBJ databases">
        <title>Chromosome-scale genome assembly of the rough periwinkle Littorina saxatilis.</title>
        <authorList>
            <person name="De Jode A."/>
            <person name="Faria R."/>
            <person name="Formenti G."/>
            <person name="Sims Y."/>
            <person name="Smith T.P."/>
            <person name="Tracey A."/>
            <person name="Wood J.M.D."/>
            <person name="Zagrodzka Z.B."/>
            <person name="Johannesson K."/>
            <person name="Butlin R.K."/>
            <person name="Leder E.H."/>
        </authorList>
    </citation>
    <scope>NUCLEOTIDE SEQUENCE [LARGE SCALE GENOMIC DNA]</scope>
    <source>
        <strain evidence="10">Snail1</strain>
        <tissue evidence="10">Muscle</tissue>
    </source>
</reference>
<keyword evidence="8" id="KW-0808">Transferase</keyword>
<keyword evidence="5 7" id="KW-0040">ANK repeat</keyword>
<dbReference type="PROSITE" id="PS50216">
    <property type="entry name" value="DHHC"/>
    <property type="match status" value="1"/>
</dbReference>
<keyword evidence="11" id="KW-1185">Reference proteome</keyword>
<feature type="transmembrane region" description="Helical" evidence="8">
    <location>
        <begin position="321"/>
        <end position="343"/>
    </location>
</feature>
<dbReference type="PANTHER" id="PTHR24161">
    <property type="entry name" value="ANK_REP_REGION DOMAIN-CONTAINING PROTEIN-RELATED"/>
    <property type="match status" value="1"/>
</dbReference>
<evidence type="ECO:0000256" key="3">
    <source>
        <dbReference type="ARBA" id="ARBA00022737"/>
    </source>
</evidence>
<dbReference type="Pfam" id="PF12796">
    <property type="entry name" value="Ank_2"/>
    <property type="match status" value="2"/>
</dbReference>
<keyword evidence="8" id="KW-0012">Acyltransferase</keyword>
<evidence type="ECO:0000256" key="5">
    <source>
        <dbReference type="ARBA" id="ARBA00023043"/>
    </source>
</evidence>
<feature type="domain" description="Palmitoyltransferase DHHC" evidence="9">
    <location>
        <begin position="403"/>
        <end position="526"/>
    </location>
</feature>
<evidence type="ECO:0000256" key="7">
    <source>
        <dbReference type="PROSITE-ProRule" id="PRU00023"/>
    </source>
</evidence>
<feature type="repeat" description="ANK" evidence="7">
    <location>
        <begin position="52"/>
        <end position="84"/>
    </location>
</feature>
<comment type="catalytic activity">
    <reaction evidence="8">
        <text>L-cysteinyl-[protein] + hexadecanoyl-CoA = S-hexadecanoyl-L-cysteinyl-[protein] + CoA</text>
        <dbReference type="Rhea" id="RHEA:36683"/>
        <dbReference type="Rhea" id="RHEA-COMP:10131"/>
        <dbReference type="Rhea" id="RHEA-COMP:11032"/>
        <dbReference type="ChEBI" id="CHEBI:29950"/>
        <dbReference type="ChEBI" id="CHEBI:57287"/>
        <dbReference type="ChEBI" id="CHEBI:57379"/>
        <dbReference type="ChEBI" id="CHEBI:74151"/>
        <dbReference type="EC" id="2.3.1.225"/>
    </reaction>
</comment>
<evidence type="ECO:0000256" key="1">
    <source>
        <dbReference type="ARBA" id="ARBA00004141"/>
    </source>
</evidence>
<comment type="similarity">
    <text evidence="8">Belongs to the DHHC palmitoyltransferase family.</text>
</comment>
<dbReference type="PROSITE" id="PS50088">
    <property type="entry name" value="ANK_REPEAT"/>
    <property type="match status" value="2"/>
</dbReference>
<feature type="transmembrane region" description="Helical" evidence="8">
    <location>
        <begin position="262"/>
        <end position="282"/>
    </location>
</feature>
<dbReference type="InterPro" id="IPR001594">
    <property type="entry name" value="Palmitoyltrfase_DHHC"/>
</dbReference>
<evidence type="ECO:0000256" key="4">
    <source>
        <dbReference type="ARBA" id="ARBA00022989"/>
    </source>
</evidence>
<keyword evidence="3" id="KW-0677">Repeat</keyword>
<dbReference type="PROSITE" id="PS50297">
    <property type="entry name" value="ANK_REP_REGION"/>
    <property type="match status" value="2"/>
</dbReference>
<dbReference type="InterPro" id="IPR036770">
    <property type="entry name" value="Ankyrin_rpt-contain_sf"/>
</dbReference>
<dbReference type="Pfam" id="PF01529">
    <property type="entry name" value="DHHC"/>
    <property type="match status" value="1"/>
</dbReference>
<gene>
    <name evidence="10" type="ORF">V1264_010799</name>
</gene>
<evidence type="ECO:0000313" key="11">
    <source>
        <dbReference type="Proteomes" id="UP001374579"/>
    </source>
</evidence>
<dbReference type="InterPro" id="IPR002110">
    <property type="entry name" value="Ankyrin_rpt"/>
</dbReference>
<keyword evidence="2 8" id="KW-0812">Transmembrane</keyword>
<accession>A0AAN9BS81</accession>
<dbReference type="Proteomes" id="UP001374579">
    <property type="component" value="Unassembled WGS sequence"/>
</dbReference>
<dbReference type="EMBL" id="JBAMIC010000002">
    <property type="protein sequence ID" value="KAK7111113.1"/>
    <property type="molecule type" value="Genomic_DNA"/>
</dbReference>
<sequence>MVDVVVPADPSAQGAPSFTHNLFMNAISSGSLQSVIQHINHEPDLVNEFGWHRQTALHRACMVGSVDIVKYLLDLGADPNARNNFNETPLHYACKRGLPPVLHCLLEKGGDITLTDKLGKDAVHHAAEGGSVHTLHMLKCRFPDVTFTQPDANFQRPLHLAIKGGKLDAFKYLIKQGRSDLRCPDKDGNWPIHLSTQEGLGQMTWMLLCVHGLSALHVSNNKGYTPSQLVNMYDTPRHSQLASVIKWQAKQSEGSNPKQHAYLLWFYYLLLPVVSFGAAVIITRFLPGFHILVFVPAASYIACTMRTSFHRLNHVSGWPHPIFAGTFAGGIFHTLVVYFYVMLPYMSSYPVLKLSSFFLAVVLVAFYAKLMTKDPGISTSPAQNKSTGKQLTFLDVCTSDEWSKFCGDCEMVMAPTTKHCKLCERCMMGMDHHCLFLLRCVASGNHTLFVYFMILVDLCMVLFIVGVIIYVCEVYSALPWMEVVEKVVSRDAWLLMLFLMNCVSAVWVGSMLWYQYHIVKTGHTQYFKPKMFSSDDLSCYEKLMNVAYFLLNRPPYVTYPKPSSDFKERSQVI</sequence>
<keyword evidence="4 8" id="KW-1133">Transmembrane helix</keyword>
<dbReference type="Gene3D" id="1.25.40.20">
    <property type="entry name" value="Ankyrin repeat-containing domain"/>
    <property type="match status" value="1"/>
</dbReference>
<evidence type="ECO:0000256" key="8">
    <source>
        <dbReference type="RuleBase" id="RU079119"/>
    </source>
</evidence>
<evidence type="ECO:0000256" key="6">
    <source>
        <dbReference type="ARBA" id="ARBA00023136"/>
    </source>
</evidence>
<comment type="domain">
    <text evidence="8">The DHHC domain is required for palmitoyltransferase activity.</text>
</comment>
<dbReference type="EC" id="2.3.1.225" evidence="8"/>
<dbReference type="GO" id="GO:0016020">
    <property type="term" value="C:membrane"/>
    <property type="evidence" value="ECO:0007669"/>
    <property type="project" value="UniProtKB-SubCell"/>
</dbReference>
<feature type="transmembrane region" description="Helical" evidence="8">
    <location>
        <begin position="448"/>
        <end position="472"/>
    </location>
</feature>
<proteinExistence type="inferred from homology"/>
<name>A0AAN9BS81_9CAEN</name>